<reference evidence="2 3" key="1">
    <citation type="journal article" date="2020" name="Microb. Ecol.">
        <title>Ecogenomics of the Marine Benthic Filamentous Cyanobacterium Adonisia.</title>
        <authorList>
            <person name="Walter J.M."/>
            <person name="Coutinho F.H."/>
            <person name="Leomil L."/>
            <person name="Hargreaves P.I."/>
            <person name="Campeao M.E."/>
            <person name="Vieira V.V."/>
            <person name="Silva B.S."/>
            <person name="Fistarol G.O."/>
            <person name="Salomon P.S."/>
            <person name="Sawabe T."/>
            <person name="Mino S."/>
            <person name="Hosokawa M."/>
            <person name="Miyashita H."/>
            <person name="Maruyama F."/>
            <person name="van Verk M.C."/>
            <person name="Dutilh B.E."/>
            <person name="Thompson C.C."/>
            <person name="Thompson F.L."/>
        </authorList>
    </citation>
    <scope>NUCLEOTIDE SEQUENCE [LARGE SCALE GENOMIC DNA]</scope>
    <source>
        <strain evidence="2 3">CCMR0081</strain>
    </source>
</reference>
<name>A0A6M0RP07_9CYAN</name>
<evidence type="ECO:0000313" key="2">
    <source>
        <dbReference type="EMBL" id="NEZ57964.1"/>
    </source>
</evidence>
<proteinExistence type="predicted"/>
<protein>
    <submittedName>
        <fullName evidence="2">Uncharacterized protein</fullName>
    </submittedName>
</protein>
<keyword evidence="1" id="KW-0812">Transmembrane</keyword>
<organism evidence="2 3">
    <name type="scientific">Adonisia turfae CCMR0081</name>
    <dbReference type="NCBI Taxonomy" id="2292702"/>
    <lineage>
        <taxon>Bacteria</taxon>
        <taxon>Bacillati</taxon>
        <taxon>Cyanobacteriota</taxon>
        <taxon>Adonisia</taxon>
        <taxon>Adonisia turfae</taxon>
    </lineage>
</organism>
<dbReference type="RefSeq" id="WP_163700146.1">
    <property type="nucleotide sequence ID" value="NZ_QXHD01000004.1"/>
</dbReference>
<feature type="transmembrane region" description="Helical" evidence="1">
    <location>
        <begin position="29"/>
        <end position="49"/>
    </location>
</feature>
<comment type="caution">
    <text evidence="2">The sequence shown here is derived from an EMBL/GenBank/DDBJ whole genome shotgun (WGS) entry which is preliminary data.</text>
</comment>
<evidence type="ECO:0000313" key="3">
    <source>
        <dbReference type="Proteomes" id="UP000481033"/>
    </source>
</evidence>
<keyword evidence="3" id="KW-1185">Reference proteome</keyword>
<accession>A0A6M0RP07</accession>
<dbReference type="AlphaFoldDB" id="A0A6M0RP07"/>
<dbReference type="EMBL" id="QXHD01000004">
    <property type="protein sequence ID" value="NEZ57964.1"/>
    <property type="molecule type" value="Genomic_DNA"/>
</dbReference>
<keyword evidence="1" id="KW-1133">Transmembrane helix</keyword>
<dbReference type="Proteomes" id="UP000481033">
    <property type="component" value="Unassembled WGS sequence"/>
</dbReference>
<sequence length="457" mass="51237">MTLLPQDQEQILSDKSSHSKEVLPRKKNFLLWFLVPAIISGSGFLLFISRYSNKNIEQMALQTPAEDSTFVGSTIGFQVGDNYQTDVTFDIVGPDGETTLNLRNIDLSRLIPQVPEFAKNNPALRRWFLTEREFNRQRVIFAAGSEHIDIPGGLGGYSADQLSIGLTNNCLGASYWELAIYAETPSGQETIYQGYFDFPRGAYADIVSDLNPVSYWSQARNLEAWPKFGFLKGMQLDLGAFRDVVKESEVTATDLADAEIMALGEQDKKSNLIVGDIVGTTWADLRSSDLQFHSFVPPGTYDENRLWGSDYSQIETLDKVIGREIDSPLATEPLKEVEIVFNGSEGTRKLILTGLDMDAIPQLAPEDYSDGIYRPLGFGTPFTQDYEDLKRINPTEHPFMAMVLDGDDRVVDYRIDIGLNGVVLHRDQENPNLLHVYPMSYERITLVGHYTVDMGEV</sequence>
<gene>
    <name evidence="2" type="ORF">DXZ20_20410</name>
</gene>
<evidence type="ECO:0000256" key="1">
    <source>
        <dbReference type="SAM" id="Phobius"/>
    </source>
</evidence>
<keyword evidence="1" id="KW-0472">Membrane</keyword>